<evidence type="ECO:0000259" key="17">
    <source>
        <dbReference type="Pfam" id="PF22936"/>
    </source>
</evidence>
<evidence type="ECO:0000259" key="16">
    <source>
        <dbReference type="Pfam" id="PF13976"/>
    </source>
</evidence>
<dbReference type="InterPro" id="IPR054722">
    <property type="entry name" value="PolX-like_BBD"/>
</dbReference>
<evidence type="ECO:0000256" key="7">
    <source>
        <dbReference type="ARBA" id="ARBA00022759"/>
    </source>
</evidence>
<evidence type="ECO:0000256" key="10">
    <source>
        <dbReference type="ARBA" id="ARBA00022842"/>
    </source>
</evidence>
<evidence type="ECO:0000256" key="4">
    <source>
        <dbReference type="ARBA" id="ARBA00022722"/>
    </source>
</evidence>
<dbReference type="InterPro" id="IPR039537">
    <property type="entry name" value="Retrotran_Ty1/copia-like"/>
</dbReference>
<protein>
    <recommendedName>
        <fullName evidence="20">GAG-pre-integrase domain-containing protein</fullName>
    </recommendedName>
</protein>
<evidence type="ECO:0000256" key="13">
    <source>
        <dbReference type="ARBA" id="ARBA00022932"/>
    </source>
</evidence>
<evidence type="ECO:0000256" key="12">
    <source>
        <dbReference type="ARBA" id="ARBA00022918"/>
    </source>
</evidence>
<dbReference type="GO" id="GO:0005524">
    <property type="term" value="F:ATP binding"/>
    <property type="evidence" value="ECO:0007669"/>
    <property type="project" value="UniProtKB-KW"/>
</dbReference>
<dbReference type="EMBL" id="JAHRHJ020003813">
    <property type="protein sequence ID" value="KAH9291033.1"/>
    <property type="molecule type" value="Genomic_DNA"/>
</dbReference>
<dbReference type="GO" id="GO:0004519">
    <property type="term" value="F:endonuclease activity"/>
    <property type="evidence" value="ECO:0007669"/>
    <property type="project" value="UniProtKB-KW"/>
</dbReference>
<keyword evidence="12" id="KW-0695">RNA-directed DNA polymerase</keyword>
<name>A0AA38C7G5_TAXCH</name>
<dbReference type="InterPro" id="IPR036397">
    <property type="entry name" value="RNaseH_sf"/>
</dbReference>
<dbReference type="GO" id="GO:0006310">
    <property type="term" value="P:DNA recombination"/>
    <property type="evidence" value="ECO:0007669"/>
    <property type="project" value="UniProtKB-KW"/>
</dbReference>
<dbReference type="GO" id="GO:0046872">
    <property type="term" value="F:metal ion binding"/>
    <property type="evidence" value="ECO:0007669"/>
    <property type="project" value="UniProtKB-KW"/>
</dbReference>
<accession>A0AA38C7G5</accession>
<dbReference type="GO" id="GO:0006508">
    <property type="term" value="P:proteolysis"/>
    <property type="evidence" value="ECO:0007669"/>
    <property type="project" value="UniProtKB-KW"/>
</dbReference>
<evidence type="ECO:0008006" key="20">
    <source>
        <dbReference type="Google" id="ProtNLM"/>
    </source>
</evidence>
<evidence type="ECO:0000256" key="14">
    <source>
        <dbReference type="ARBA" id="ARBA00023113"/>
    </source>
</evidence>
<dbReference type="AlphaFoldDB" id="A0AA38C7G5"/>
<dbReference type="OMA" id="ELGANEM"/>
<dbReference type="PANTHER" id="PTHR42648">
    <property type="entry name" value="TRANSPOSASE, PUTATIVE-RELATED"/>
    <property type="match status" value="1"/>
</dbReference>
<keyword evidence="13" id="KW-0548">Nucleotidyltransferase</keyword>
<dbReference type="SUPFAM" id="SSF53098">
    <property type="entry name" value="Ribonuclease H-like"/>
    <property type="match status" value="1"/>
</dbReference>
<dbReference type="GO" id="GO:0008233">
    <property type="term" value="F:peptidase activity"/>
    <property type="evidence" value="ECO:0007669"/>
    <property type="project" value="UniProtKB-KW"/>
</dbReference>
<evidence type="ECO:0000256" key="2">
    <source>
        <dbReference type="ARBA" id="ARBA00022612"/>
    </source>
</evidence>
<dbReference type="Pfam" id="PF13976">
    <property type="entry name" value="gag_pre-integrs"/>
    <property type="match status" value="1"/>
</dbReference>
<evidence type="ECO:0000313" key="19">
    <source>
        <dbReference type="Proteomes" id="UP000824469"/>
    </source>
</evidence>
<keyword evidence="2" id="KW-1188">Viral release from host cell</keyword>
<evidence type="ECO:0000256" key="11">
    <source>
        <dbReference type="ARBA" id="ARBA00022908"/>
    </source>
</evidence>
<reference evidence="18 19" key="1">
    <citation type="journal article" date="2021" name="Nat. Plants">
        <title>The Taxus genome provides insights into paclitaxel biosynthesis.</title>
        <authorList>
            <person name="Xiong X."/>
            <person name="Gou J."/>
            <person name="Liao Q."/>
            <person name="Li Y."/>
            <person name="Zhou Q."/>
            <person name="Bi G."/>
            <person name="Li C."/>
            <person name="Du R."/>
            <person name="Wang X."/>
            <person name="Sun T."/>
            <person name="Guo L."/>
            <person name="Liang H."/>
            <person name="Lu P."/>
            <person name="Wu Y."/>
            <person name="Zhang Z."/>
            <person name="Ro D.K."/>
            <person name="Shang Y."/>
            <person name="Huang S."/>
            <person name="Yan J."/>
        </authorList>
    </citation>
    <scope>NUCLEOTIDE SEQUENCE [LARGE SCALE GENOMIC DNA]</scope>
    <source>
        <strain evidence="18">Ta-2019</strain>
    </source>
</reference>
<keyword evidence="19" id="KW-1185">Reference proteome</keyword>
<evidence type="ECO:0000313" key="18">
    <source>
        <dbReference type="EMBL" id="KAH9291033.1"/>
    </source>
</evidence>
<keyword evidence="11" id="KW-0229">DNA integration</keyword>
<evidence type="ECO:0000256" key="5">
    <source>
        <dbReference type="ARBA" id="ARBA00022723"/>
    </source>
</evidence>
<keyword evidence="3" id="KW-0645">Protease</keyword>
<keyword evidence="13" id="KW-0808">Transferase</keyword>
<keyword evidence="5" id="KW-0479">Metal-binding</keyword>
<dbReference type="Pfam" id="PF22936">
    <property type="entry name" value="Pol_BBD"/>
    <property type="match status" value="1"/>
</dbReference>
<keyword evidence="4" id="KW-0540">Nuclease</keyword>
<dbReference type="GO" id="GO:0003676">
    <property type="term" value="F:nucleic acid binding"/>
    <property type="evidence" value="ECO:0007669"/>
    <property type="project" value="InterPro"/>
</dbReference>
<dbReference type="Gene3D" id="3.30.420.10">
    <property type="entry name" value="Ribonuclease H-like superfamily/Ribonuclease H"/>
    <property type="match status" value="1"/>
</dbReference>
<evidence type="ECO:0000256" key="8">
    <source>
        <dbReference type="ARBA" id="ARBA00022801"/>
    </source>
</evidence>
<keyword evidence="9" id="KW-0067">ATP-binding</keyword>
<dbReference type="GO" id="GO:0003964">
    <property type="term" value="F:RNA-directed DNA polymerase activity"/>
    <property type="evidence" value="ECO:0007669"/>
    <property type="project" value="UniProtKB-KW"/>
</dbReference>
<dbReference type="GO" id="GO:0015074">
    <property type="term" value="P:DNA integration"/>
    <property type="evidence" value="ECO:0007669"/>
    <property type="project" value="UniProtKB-KW"/>
</dbReference>
<evidence type="ECO:0000256" key="3">
    <source>
        <dbReference type="ARBA" id="ARBA00022670"/>
    </source>
</evidence>
<gene>
    <name evidence="18" type="ORF">KI387_044162</name>
</gene>
<evidence type="ECO:0000256" key="9">
    <source>
        <dbReference type="ARBA" id="ARBA00022840"/>
    </source>
</evidence>
<keyword evidence="8" id="KW-0378">Hydrolase</keyword>
<proteinExistence type="predicted"/>
<evidence type="ECO:0000256" key="6">
    <source>
        <dbReference type="ARBA" id="ARBA00022741"/>
    </source>
</evidence>
<sequence>MATTKDTLSSLKPYSGSPILIGDGSSVEATGIGRMEVGIGIFENVLHIPKLSVNLLSVYQMTHTGTGKRVEFTPDSVSIYDMQDNSKIVVGKVNHQSHLYTFSNFVSKSDSTLLLTHENDESIIWHERFGHLNFRYMQQLSKQEMVKGFPTIEFSDGVCEGCALGKHPQEKFPKGHAWRASSPLELVDSDLTSPFPVPSMSQAKYVITFIDDCTRYTWVYFLKFKFEVFEHLKIFKAHAEKQSRKMIKILRT</sequence>
<dbReference type="Proteomes" id="UP000824469">
    <property type="component" value="Unassembled WGS sequence"/>
</dbReference>
<dbReference type="InterPro" id="IPR025724">
    <property type="entry name" value="GAG-pre-integrase_dom"/>
</dbReference>
<keyword evidence="14" id="KW-0917">Virion maturation</keyword>
<feature type="domain" description="Retrovirus-related Pol polyprotein from transposon TNT 1-94-like beta-barrel" evidence="17">
    <location>
        <begin position="1"/>
        <end position="65"/>
    </location>
</feature>
<dbReference type="GO" id="GO:0003887">
    <property type="term" value="F:DNA-directed DNA polymerase activity"/>
    <property type="evidence" value="ECO:0007669"/>
    <property type="project" value="UniProtKB-KW"/>
</dbReference>
<keyword evidence="7" id="KW-0255">Endonuclease</keyword>
<dbReference type="InterPro" id="IPR012337">
    <property type="entry name" value="RNaseH-like_sf"/>
</dbReference>
<keyword evidence="6" id="KW-0547">Nucleotide-binding</keyword>
<keyword evidence="13" id="KW-0239">DNA-directed DNA polymerase</keyword>
<feature type="domain" description="GAG-pre-integrase" evidence="16">
    <location>
        <begin position="99"/>
        <end position="167"/>
    </location>
</feature>
<keyword evidence="15" id="KW-0233">DNA recombination</keyword>
<comment type="function">
    <text evidence="1">The aspartyl protease (PR) mediates the proteolytic cleavages of the Gag and Gag-Pol polyproteins after assembly of the VLP.</text>
</comment>
<dbReference type="PANTHER" id="PTHR42648:SF11">
    <property type="entry name" value="TRANSPOSON TY4-P GAG-POL POLYPROTEIN"/>
    <property type="match status" value="1"/>
</dbReference>
<evidence type="ECO:0000256" key="15">
    <source>
        <dbReference type="ARBA" id="ARBA00023172"/>
    </source>
</evidence>
<organism evidence="18 19">
    <name type="scientific">Taxus chinensis</name>
    <name type="common">Chinese yew</name>
    <name type="synonym">Taxus wallichiana var. chinensis</name>
    <dbReference type="NCBI Taxonomy" id="29808"/>
    <lineage>
        <taxon>Eukaryota</taxon>
        <taxon>Viridiplantae</taxon>
        <taxon>Streptophyta</taxon>
        <taxon>Embryophyta</taxon>
        <taxon>Tracheophyta</taxon>
        <taxon>Spermatophyta</taxon>
        <taxon>Pinopsida</taxon>
        <taxon>Pinidae</taxon>
        <taxon>Conifers II</taxon>
        <taxon>Cupressales</taxon>
        <taxon>Taxaceae</taxon>
        <taxon>Taxus</taxon>
    </lineage>
</organism>
<comment type="caution">
    <text evidence="18">The sequence shown here is derived from an EMBL/GenBank/DDBJ whole genome shotgun (WGS) entry which is preliminary data.</text>
</comment>
<keyword evidence="10" id="KW-0460">Magnesium</keyword>
<evidence type="ECO:0000256" key="1">
    <source>
        <dbReference type="ARBA" id="ARBA00002180"/>
    </source>
</evidence>